<feature type="compositionally biased region" description="Polar residues" evidence="1">
    <location>
        <begin position="350"/>
        <end position="373"/>
    </location>
</feature>
<accession>A0AAD7NAF5</accession>
<feature type="compositionally biased region" description="Basic and acidic residues" evidence="1">
    <location>
        <begin position="338"/>
        <end position="347"/>
    </location>
</feature>
<reference evidence="2" key="1">
    <citation type="submission" date="2023-03" db="EMBL/GenBank/DDBJ databases">
        <title>Massive genome expansion in bonnet fungi (Mycena s.s.) driven by repeated elements and novel gene families across ecological guilds.</title>
        <authorList>
            <consortium name="Lawrence Berkeley National Laboratory"/>
            <person name="Harder C.B."/>
            <person name="Miyauchi S."/>
            <person name="Viragh M."/>
            <person name="Kuo A."/>
            <person name="Thoen E."/>
            <person name="Andreopoulos B."/>
            <person name="Lu D."/>
            <person name="Skrede I."/>
            <person name="Drula E."/>
            <person name="Henrissat B."/>
            <person name="Morin E."/>
            <person name="Kohler A."/>
            <person name="Barry K."/>
            <person name="LaButti K."/>
            <person name="Morin E."/>
            <person name="Salamov A."/>
            <person name="Lipzen A."/>
            <person name="Mereny Z."/>
            <person name="Hegedus B."/>
            <person name="Baldrian P."/>
            <person name="Stursova M."/>
            <person name="Weitz H."/>
            <person name="Taylor A."/>
            <person name="Grigoriev I.V."/>
            <person name="Nagy L.G."/>
            <person name="Martin F."/>
            <person name="Kauserud H."/>
        </authorList>
    </citation>
    <scope>NUCLEOTIDE SEQUENCE</scope>
    <source>
        <strain evidence="2">CBHHK188m</strain>
    </source>
</reference>
<dbReference type="EMBL" id="JARJLG010000074">
    <property type="protein sequence ID" value="KAJ7752492.1"/>
    <property type="molecule type" value="Genomic_DNA"/>
</dbReference>
<feature type="compositionally biased region" description="Acidic residues" evidence="1">
    <location>
        <begin position="227"/>
        <end position="236"/>
    </location>
</feature>
<evidence type="ECO:0000313" key="2">
    <source>
        <dbReference type="EMBL" id="KAJ7752492.1"/>
    </source>
</evidence>
<feature type="compositionally biased region" description="Basic and acidic residues" evidence="1">
    <location>
        <begin position="248"/>
        <end position="264"/>
    </location>
</feature>
<sequence>MPPGWVPRTPIWVKDGKRLTLTVSDLPPSVARPNKRKFDGANGFDSGELENEQDTAYQKLKKPKYQPKPTPLGSGGGIQGVTWRQCDKKCRQLPPNMAAVNKCGGTFTVPEFYEANSSWKDEERTADGGLDEYTDLGGADLSTIFSSGSEQLNNETKHPRADDDVADLMATPKKRRRTSEMKGIEGAGWFRAYVEDDNEVESRLRETLKSLQKLRRKAKSTVIVDENNADVEMDPPADDRAGSPPPEKSAEGKGKGKVRANVERKNKRKKAKETNDEPAKAEKGQGDPQPRRKRAKPDGSTDAGPSAPLTRTRVKRKGATSTQDAAGVPKPKPRDRKKKEDAGKDMAESVTESSRLESQSRSVMATSVASGPNQGMCKGNK</sequence>
<evidence type="ECO:0000313" key="3">
    <source>
        <dbReference type="Proteomes" id="UP001215280"/>
    </source>
</evidence>
<name>A0AAD7NAF5_9AGAR</name>
<feature type="region of interest" description="Disordered" evidence="1">
    <location>
        <begin position="148"/>
        <end position="180"/>
    </location>
</feature>
<proteinExistence type="predicted"/>
<feature type="region of interest" description="Disordered" evidence="1">
    <location>
        <begin position="24"/>
        <end position="80"/>
    </location>
</feature>
<dbReference type="Proteomes" id="UP001215280">
    <property type="component" value="Unassembled WGS sequence"/>
</dbReference>
<gene>
    <name evidence="2" type="ORF">DFH07DRAFT_774432</name>
</gene>
<comment type="caution">
    <text evidence="2">The sequence shown here is derived from an EMBL/GenBank/DDBJ whole genome shotgun (WGS) entry which is preliminary data.</text>
</comment>
<evidence type="ECO:0000256" key="1">
    <source>
        <dbReference type="SAM" id="MobiDB-lite"/>
    </source>
</evidence>
<keyword evidence="3" id="KW-1185">Reference proteome</keyword>
<feature type="region of interest" description="Disordered" evidence="1">
    <location>
        <begin position="210"/>
        <end position="381"/>
    </location>
</feature>
<organism evidence="2 3">
    <name type="scientific">Mycena maculata</name>
    <dbReference type="NCBI Taxonomy" id="230809"/>
    <lineage>
        <taxon>Eukaryota</taxon>
        <taxon>Fungi</taxon>
        <taxon>Dikarya</taxon>
        <taxon>Basidiomycota</taxon>
        <taxon>Agaricomycotina</taxon>
        <taxon>Agaricomycetes</taxon>
        <taxon>Agaricomycetidae</taxon>
        <taxon>Agaricales</taxon>
        <taxon>Marasmiineae</taxon>
        <taxon>Mycenaceae</taxon>
        <taxon>Mycena</taxon>
    </lineage>
</organism>
<feature type="compositionally biased region" description="Basic and acidic residues" evidence="1">
    <location>
        <begin position="272"/>
        <end position="285"/>
    </location>
</feature>
<dbReference type="AlphaFoldDB" id="A0AAD7NAF5"/>
<protein>
    <submittedName>
        <fullName evidence="2">Uncharacterized protein</fullName>
    </submittedName>
</protein>